<dbReference type="PANTHER" id="PTHR32060">
    <property type="entry name" value="TAIL-SPECIFIC PROTEASE"/>
    <property type="match status" value="1"/>
</dbReference>
<keyword evidence="8" id="KW-1185">Reference proteome</keyword>
<dbReference type="RefSeq" id="WP_420068693.1">
    <property type="nucleotide sequence ID" value="NZ_JBCHKQ010000001.1"/>
</dbReference>
<proteinExistence type="inferred from homology"/>
<keyword evidence="2 5" id="KW-0645">Protease</keyword>
<dbReference type="InterPro" id="IPR055210">
    <property type="entry name" value="CtpA/B_N"/>
</dbReference>
<dbReference type="Pfam" id="PF22694">
    <property type="entry name" value="CtpB_N-like"/>
    <property type="match status" value="1"/>
</dbReference>
<feature type="domain" description="PDZ" evidence="6">
    <location>
        <begin position="90"/>
        <end position="164"/>
    </location>
</feature>
<dbReference type="Proteomes" id="UP001466331">
    <property type="component" value="Unassembled WGS sequence"/>
</dbReference>
<comment type="caution">
    <text evidence="7">The sequence shown here is derived from an EMBL/GenBank/DDBJ whole genome shotgun (WGS) entry which is preliminary data.</text>
</comment>
<dbReference type="NCBIfam" id="TIGR00225">
    <property type="entry name" value="prc"/>
    <property type="match status" value="1"/>
</dbReference>
<name>A0ABU9U9A1_9SPIR</name>
<dbReference type="PROSITE" id="PS50106">
    <property type="entry name" value="PDZ"/>
    <property type="match status" value="1"/>
</dbReference>
<evidence type="ECO:0000256" key="2">
    <source>
        <dbReference type="ARBA" id="ARBA00022670"/>
    </source>
</evidence>
<dbReference type="SUPFAM" id="SSF50156">
    <property type="entry name" value="PDZ domain-like"/>
    <property type="match status" value="1"/>
</dbReference>
<evidence type="ECO:0000259" key="6">
    <source>
        <dbReference type="PROSITE" id="PS50106"/>
    </source>
</evidence>
<dbReference type="Gene3D" id="3.90.226.10">
    <property type="entry name" value="2-enoyl-CoA Hydratase, Chain A, domain 1"/>
    <property type="match status" value="1"/>
</dbReference>
<dbReference type="Gene3D" id="2.30.42.10">
    <property type="match status" value="1"/>
</dbReference>
<dbReference type="EMBL" id="JBCHKQ010000001">
    <property type="protein sequence ID" value="MEM5947243.1"/>
    <property type="molecule type" value="Genomic_DNA"/>
</dbReference>
<dbReference type="InterPro" id="IPR005151">
    <property type="entry name" value="Tail-specific_protease"/>
</dbReference>
<keyword evidence="4 5" id="KW-0720">Serine protease</keyword>
<dbReference type="PANTHER" id="PTHR32060:SF30">
    <property type="entry name" value="CARBOXY-TERMINAL PROCESSING PROTEASE CTPA"/>
    <property type="match status" value="1"/>
</dbReference>
<dbReference type="InterPro" id="IPR029045">
    <property type="entry name" value="ClpP/crotonase-like_dom_sf"/>
</dbReference>
<evidence type="ECO:0000256" key="1">
    <source>
        <dbReference type="ARBA" id="ARBA00009179"/>
    </source>
</evidence>
<comment type="similarity">
    <text evidence="1 5">Belongs to the peptidase S41A family.</text>
</comment>
<dbReference type="Pfam" id="PF17820">
    <property type="entry name" value="PDZ_6"/>
    <property type="match status" value="1"/>
</dbReference>
<dbReference type="Gene3D" id="3.30.750.44">
    <property type="match status" value="1"/>
</dbReference>
<gene>
    <name evidence="7" type="ORF">WKV44_01675</name>
</gene>
<dbReference type="SMART" id="SM00245">
    <property type="entry name" value="TSPc"/>
    <property type="match status" value="1"/>
</dbReference>
<evidence type="ECO:0000313" key="8">
    <source>
        <dbReference type="Proteomes" id="UP001466331"/>
    </source>
</evidence>
<reference evidence="7 8" key="1">
    <citation type="submission" date="2024-03" db="EMBL/GenBank/DDBJ databases">
        <title>Ignisphaera cupida sp. nov., a hyperthermophilic hydrolytic archaeon from a hot spring of Kamchatka, and proposal of Ignisphaeraceae fam. nov.</title>
        <authorList>
            <person name="Podosokorskaya O.A."/>
            <person name="Elcheninov A.G."/>
            <person name="Maltseva A.I."/>
            <person name="Zayulina K.S."/>
            <person name="Novikov A."/>
            <person name="Merkel A.Y."/>
        </authorList>
    </citation>
    <scope>NUCLEOTIDE SEQUENCE [LARGE SCALE GENOMIC DNA]</scope>
    <source>
        <strain evidence="7 8">38H-sp</strain>
    </source>
</reference>
<keyword evidence="3 5" id="KW-0378">Hydrolase</keyword>
<dbReference type="SUPFAM" id="SSF52096">
    <property type="entry name" value="ClpP/crotonase"/>
    <property type="match status" value="1"/>
</dbReference>
<evidence type="ECO:0000256" key="3">
    <source>
        <dbReference type="ARBA" id="ARBA00022801"/>
    </source>
</evidence>
<dbReference type="InterPro" id="IPR041489">
    <property type="entry name" value="PDZ_6"/>
</dbReference>
<evidence type="ECO:0000313" key="7">
    <source>
        <dbReference type="EMBL" id="MEM5947243.1"/>
    </source>
</evidence>
<dbReference type="Pfam" id="PF03572">
    <property type="entry name" value="Peptidase_S41"/>
    <property type="match status" value="1"/>
</dbReference>
<dbReference type="InterPro" id="IPR001478">
    <property type="entry name" value="PDZ"/>
</dbReference>
<dbReference type="CDD" id="cd07560">
    <property type="entry name" value="Peptidase_S41_CPP"/>
    <property type="match status" value="1"/>
</dbReference>
<dbReference type="SMART" id="SM00228">
    <property type="entry name" value="PDZ"/>
    <property type="match status" value="1"/>
</dbReference>
<sequence>MRRKGLMSGLCLGGLGIVLIFLFLLMWPNIAFAMDSNKIQDLSKLEQVLEIIEQNYVNEIDRETLIQGALEGIFDSLGDPYSEYLSEEELRDLMDTTTGEFGGIGLYISKQEPEGQNPGYVDVVSPIEGTPAYKAGIMAGDKIIKIEEESTSDMSMDEVLSKLRGKPGTEVSITIQRGSSYIFSKKLKREIIEIPTVRYQYIPQKKIGIIRIIQFTPKTPEKVKEALMNFIQNGYSALLIDLRSNPGGLLDSVLKVADFFFDDGLILREEGRTAESKKIYNATSGKIVEENIPIVVIANKGTASAGEILSGVLKDRKRALLVGEKTYGKGSVQIVNFLPGNKTGYRLTIAKYYTPSGQVIDKKGITPDIEIKEEQLTEEELKLYGELIATEKISNFVIEHKISPTEKDIKNFIDQLKAENSKYDKTWLKRLIYQEILRRTSNPPLYNPDFDSVQKKAIEILEEERSKIYENR</sequence>
<dbReference type="InterPro" id="IPR004447">
    <property type="entry name" value="Peptidase_S41A"/>
</dbReference>
<accession>A0ABU9U9A1</accession>
<dbReference type="CDD" id="cd06782">
    <property type="entry name" value="cpPDZ_CPP-like"/>
    <property type="match status" value="1"/>
</dbReference>
<protein>
    <submittedName>
        <fullName evidence="7">S41 family peptidase</fullName>
    </submittedName>
</protein>
<dbReference type="InterPro" id="IPR036034">
    <property type="entry name" value="PDZ_sf"/>
</dbReference>
<organism evidence="7 8">
    <name type="scientific">Rarispira pelagica</name>
    <dbReference type="NCBI Taxonomy" id="3141764"/>
    <lineage>
        <taxon>Bacteria</taxon>
        <taxon>Pseudomonadati</taxon>
        <taxon>Spirochaetota</taxon>
        <taxon>Spirochaetia</taxon>
        <taxon>Winmispirales</taxon>
        <taxon>Winmispiraceae</taxon>
        <taxon>Rarispira</taxon>
    </lineage>
</organism>
<evidence type="ECO:0000256" key="5">
    <source>
        <dbReference type="RuleBase" id="RU004404"/>
    </source>
</evidence>
<evidence type="ECO:0000256" key="4">
    <source>
        <dbReference type="ARBA" id="ARBA00022825"/>
    </source>
</evidence>